<keyword evidence="1" id="KW-1133">Transmembrane helix</keyword>
<evidence type="ECO:0000313" key="2">
    <source>
        <dbReference type="EMBL" id="TCD61138.1"/>
    </source>
</evidence>
<keyword evidence="3" id="KW-1185">Reference proteome</keyword>
<name>A0A4R0RC31_9APHY</name>
<evidence type="ECO:0000256" key="1">
    <source>
        <dbReference type="SAM" id="Phobius"/>
    </source>
</evidence>
<keyword evidence="1" id="KW-0812">Transmembrane</keyword>
<protein>
    <submittedName>
        <fullName evidence="2">Uncharacterized protein</fullName>
    </submittedName>
</protein>
<accession>A0A4R0RC31</accession>
<organism evidence="2 3">
    <name type="scientific">Steccherinum ochraceum</name>
    <dbReference type="NCBI Taxonomy" id="92696"/>
    <lineage>
        <taxon>Eukaryota</taxon>
        <taxon>Fungi</taxon>
        <taxon>Dikarya</taxon>
        <taxon>Basidiomycota</taxon>
        <taxon>Agaricomycotina</taxon>
        <taxon>Agaricomycetes</taxon>
        <taxon>Polyporales</taxon>
        <taxon>Steccherinaceae</taxon>
        <taxon>Steccherinum</taxon>
    </lineage>
</organism>
<sequence length="654" mass="74041">MAVFNFLVSLLCTLLNILSSCFVFLVVYAVVLYPATLTDIEAAVHQGNYPSPPIHHPLEDSFPQRLVYLWLLLFHRSVAYLSWVFLFSYILAAFEPEPQCILHVFPFPWSTWFPVFARWIPLCVRLGLSLYLNFLRISSAYAAVTLFILEFVGLSTFTKHKHRRLKRVKHQVKHHILGTDGEDSILGVDCSILVHSFRHPRRLTLVLEVLALDFQYMRPDARIIDTTQALSELLDGKLEIDGYHIDWKVSPCENDLSASIGLHLRRFRVVRWWRCLKGRLALPPRVERIYPPHRYLTGTAWGDTLAPTQTLDGVPPHLLPAVLQTLVASLQPGSSVTLDFSARGTAMSSIFRSSLFLATALALDSHGYVRHRLLDNSKNAGAGMYWHHPVSAYYDSTLPLFITAEAVVQLLRSVKVPMGISIAMKETSVEHIEVLEERLRVIKGALMEPSRIHDERPWYGGAGEESRVTFALQKWNIDSIQDRVLLSIPNFTRKLVVFLVLGFHTDCFYLRSGDEAVVVRRSTPMKEARSTRAGRKLLREVDRSGRLELTRVHWVWMEEPDDLTESSDRGGVAVSKNLLSNPVRTDVDAPIQVTGIYCAITCVSASSTIRRRLFAHRDRVVCLTGSTAVRLRLSELSSAIDEEKPLTPSTTDEV</sequence>
<feature type="transmembrane region" description="Helical" evidence="1">
    <location>
        <begin position="7"/>
        <end position="31"/>
    </location>
</feature>
<feature type="transmembrane region" description="Helical" evidence="1">
    <location>
        <begin position="67"/>
        <end position="94"/>
    </location>
</feature>
<reference evidence="2 3" key="1">
    <citation type="submission" date="2018-11" db="EMBL/GenBank/DDBJ databases">
        <title>Genome assembly of Steccherinum ochraceum LE-BIN_3174, the white-rot fungus of the Steccherinaceae family (The Residual Polyporoid clade, Polyporales, Basidiomycota).</title>
        <authorList>
            <person name="Fedorova T.V."/>
            <person name="Glazunova O.A."/>
            <person name="Landesman E.O."/>
            <person name="Moiseenko K.V."/>
            <person name="Psurtseva N.V."/>
            <person name="Savinova O.S."/>
            <person name="Shakhova N.V."/>
            <person name="Tyazhelova T.V."/>
            <person name="Vasina D.V."/>
        </authorList>
    </citation>
    <scope>NUCLEOTIDE SEQUENCE [LARGE SCALE GENOMIC DNA]</scope>
    <source>
        <strain evidence="2 3">LE-BIN_3174</strain>
    </source>
</reference>
<dbReference type="EMBL" id="RWJN01000501">
    <property type="protein sequence ID" value="TCD61138.1"/>
    <property type="molecule type" value="Genomic_DNA"/>
</dbReference>
<dbReference type="AlphaFoldDB" id="A0A4R0RC31"/>
<keyword evidence="1" id="KW-0472">Membrane</keyword>
<gene>
    <name evidence="2" type="ORF">EIP91_009003</name>
</gene>
<proteinExistence type="predicted"/>
<feature type="transmembrane region" description="Helical" evidence="1">
    <location>
        <begin position="140"/>
        <end position="157"/>
    </location>
</feature>
<comment type="caution">
    <text evidence="2">The sequence shown here is derived from an EMBL/GenBank/DDBJ whole genome shotgun (WGS) entry which is preliminary data.</text>
</comment>
<dbReference type="Proteomes" id="UP000292702">
    <property type="component" value="Unassembled WGS sequence"/>
</dbReference>
<evidence type="ECO:0000313" key="3">
    <source>
        <dbReference type="Proteomes" id="UP000292702"/>
    </source>
</evidence>